<gene>
    <name evidence="1" type="ORF">M917_0831</name>
</gene>
<proteinExistence type="predicted"/>
<dbReference type="eggNOG" id="ENOG502Z8Y4">
    <property type="taxonomic scope" value="Bacteria"/>
</dbReference>
<reference evidence="1 2" key="1">
    <citation type="journal article" date="2013" name="Genome Announc.">
        <title>Draft Genome Sequence of Psychrobacter aquaticus Strain CMS 56T, Isolated from a Cyanobacterial Mat Sample Collected from Water Bodies in the McMurdo Dry Valley Region of Antarctica.</title>
        <authorList>
            <person name="Reddy G.S."/>
            <person name="Ara S."/>
            <person name="Singh A."/>
            <person name="Kumar Pinnaka A."/>
            <person name="Shivaji S."/>
        </authorList>
    </citation>
    <scope>NUCLEOTIDE SEQUENCE [LARGE SCALE GENOMIC DNA]</scope>
    <source>
        <strain evidence="1 2">CMS 56</strain>
    </source>
</reference>
<dbReference type="OrthoDB" id="371328at2"/>
<dbReference type="EMBL" id="AUSW01000015">
    <property type="protein sequence ID" value="ERL56153.1"/>
    <property type="molecule type" value="Genomic_DNA"/>
</dbReference>
<dbReference type="STRING" id="1354303.M917_0831"/>
<dbReference type="AlphaFoldDB" id="U4TCG3"/>
<organism evidence="1 2">
    <name type="scientific">Psychrobacter aquaticus CMS 56</name>
    <dbReference type="NCBI Taxonomy" id="1354303"/>
    <lineage>
        <taxon>Bacteria</taxon>
        <taxon>Pseudomonadati</taxon>
        <taxon>Pseudomonadota</taxon>
        <taxon>Gammaproteobacteria</taxon>
        <taxon>Moraxellales</taxon>
        <taxon>Moraxellaceae</taxon>
        <taxon>Psychrobacter</taxon>
    </lineage>
</organism>
<dbReference type="Pfam" id="PF11985">
    <property type="entry name" value="Phage_Mu_Gp27"/>
    <property type="match status" value="1"/>
</dbReference>
<comment type="caution">
    <text evidence="1">The sequence shown here is derived from an EMBL/GenBank/DDBJ whole genome shotgun (WGS) entry which is preliminary data.</text>
</comment>
<evidence type="ECO:0000313" key="1">
    <source>
        <dbReference type="EMBL" id="ERL56153.1"/>
    </source>
</evidence>
<dbReference type="RefSeq" id="WP_021813484.1">
    <property type="nucleotide sequence ID" value="NZ_AUSW01000015.1"/>
</dbReference>
<dbReference type="Proteomes" id="UP000016761">
    <property type="component" value="Unassembled WGS sequence"/>
</dbReference>
<dbReference type="PATRIC" id="fig|1354303.4.peg.818"/>
<evidence type="ECO:0000313" key="2">
    <source>
        <dbReference type="Proteomes" id="UP000016761"/>
    </source>
</evidence>
<protein>
    <submittedName>
        <fullName evidence="1">Phage terminase, small subunit</fullName>
    </submittedName>
</protein>
<keyword evidence="2" id="KW-1185">Reference proteome</keyword>
<dbReference type="InterPro" id="IPR021874">
    <property type="entry name" value="Phage_Mu_Gp27"/>
</dbReference>
<name>U4TCG3_9GAMM</name>
<sequence>MARETAIDQLQPEHKHQLDDKLFDNGFNGYQDLAGWLQKLGYEISKSSVHRYGKKLEGKLAAAKIATDMAIHFADNAADDTGALSNATITLMQTEAFNALVALKDLEIDQPPEERLLLLAKISKSMAELTRANITQKKWETEVKTRARAELLAEQAEKLEEHAQAGGLGAEQVDFWRREFLGVKTASKKGN</sequence>
<accession>U4TCG3</accession>